<keyword evidence="6" id="KW-0269">Exonuclease</keyword>
<evidence type="ECO:0000256" key="6">
    <source>
        <dbReference type="ARBA" id="ARBA00022839"/>
    </source>
</evidence>
<sequence>MADKNQEDPLLSAVLNTIRASVSLSAQDVEFFRSLDPDISASVDQTAKGVLNLINDILLSVDGNEEVIESGKEGLENAWKNVGEVMDTLFEKSDHAFSAIRRTDNNNKTNYQYLDDAPSVDQNHRSKRIEKPQLNFKRPVDNSELQPFKPLLKSKPHSIISLSEVLKILPAEENVPSHYAQPYEHEIDNQKYSNSVLEVRDPISPQPWEQTEATWVDSAEALNKMVSELRSANEIAVDLEHHDYRSYYGITCLMQISTRNQDWLVDTIALRDDLEVLNEIFTDPLILKVFHGAFMDIIWLQRDLGLYVVSLFDTYHASRLLGFPKHSLAYLLETIAHFKTSKKYQLADWRIRPLSKPLKAYARSDTHFLLYIYDHLRNSLIKQNKLAQALNDSRNVAKRRFEYSRFKPVISSTAVYSPIEKDEPWRNLMYQYNLPSAKEPLVKSIYEWRDFIARKDDESPRYVMPNQLLVSLVATAPTTPTDVMSVSTLLTDHVRSNSKTISNLIKATMETIREGAKPGLPLEFSKDSDAQNLTVSQIQSMLEEYKRLEGKLKAKLAATFSSSAESVLFHGNSDLDEKVVSYEDAVKVVSGTQDLIKRRDALLNAITDSRKPTIIDIEVTAGKPDDGPSDYIPQQEVSRAEEKLSTPDPTDIIVLKERRQHTKPQRGYSKGSEESENVLYLDKQKKILNERGGQTRLPKKSRKFDPYSSDNVGPQVAKKRKKAHGKQGSFKK</sequence>
<gene>
    <name evidence="11" type="ORF">LAFE_0E01002G</name>
</gene>
<evidence type="ECO:0000259" key="10">
    <source>
        <dbReference type="PROSITE" id="PS50967"/>
    </source>
</evidence>
<evidence type="ECO:0000256" key="4">
    <source>
        <dbReference type="ARBA" id="ARBA00022801"/>
    </source>
</evidence>
<dbReference type="SUPFAM" id="SSF53098">
    <property type="entry name" value="Ribonuclease H-like"/>
    <property type="match status" value="1"/>
</dbReference>
<evidence type="ECO:0000256" key="5">
    <source>
        <dbReference type="ARBA" id="ARBA00022835"/>
    </source>
</evidence>
<dbReference type="InterPro" id="IPR045092">
    <property type="entry name" value="Rrp6-like"/>
</dbReference>
<dbReference type="Gene3D" id="3.30.420.10">
    <property type="entry name" value="Ribonuclease H-like superfamily/Ribonuclease H"/>
    <property type="match status" value="1"/>
</dbReference>
<dbReference type="InterPro" id="IPR002562">
    <property type="entry name" value="3'-5'_exonuclease_dom"/>
</dbReference>
<evidence type="ECO:0000256" key="9">
    <source>
        <dbReference type="SAM" id="MobiDB-lite"/>
    </source>
</evidence>
<dbReference type="Gene3D" id="1.10.150.80">
    <property type="entry name" value="HRDC domain"/>
    <property type="match status" value="1"/>
</dbReference>
<dbReference type="SUPFAM" id="SSF47819">
    <property type="entry name" value="HRDC-like"/>
    <property type="match status" value="1"/>
</dbReference>
<evidence type="ECO:0000256" key="7">
    <source>
        <dbReference type="ARBA" id="ARBA00023242"/>
    </source>
</evidence>
<dbReference type="GO" id="GO:0005730">
    <property type="term" value="C:nucleolus"/>
    <property type="evidence" value="ECO:0007669"/>
    <property type="project" value="TreeGrafter"/>
</dbReference>
<dbReference type="InterPro" id="IPR012337">
    <property type="entry name" value="RNaseH-like_sf"/>
</dbReference>
<dbReference type="GO" id="GO:0071037">
    <property type="term" value="P:nuclear polyadenylation-dependent snRNA catabolic process"/>
    <property type="evidence" value="ECO:0007669"/>
    <property type="project" value="TreeGrafter"/>
</dbReference>
<dbReference type="GO" id="GO:0000467">
    <property type="term" value="P:exonucleolytic trimming to generate mature 3'-end of 5.8S rRNA from tricistronic rRNA transcript (SSU-rRNA, 5.8S rRNA, LSU-rRNA)"/>
    <property type="evidence" value="ECO:0007669"/>
    <property type="project" value="InterPro"/>
</dbReference>
<evidence type="ECO:0000256" key="2">
    <source>
        <dbReference type="ARBA" id="ARBA00022552"/>
    </source>
</evidence>
<dbReference type="InterPro" id="IPR002121">
    <property type="entry name" value="HRDC_dom"/>
</dbReference>
<feature type="compositionally biased region" description="Basic residues" evidence="9">
    <location>
        <begin position="717"/>
        <end position="732"/>
    </location>
</feature>
<comment type="similarity">
    <text evidence="8">Belongs to the exosome component 10/RRP6 family.</text>
</comment>
<dbReference type="InterPro" id="IPR044876">
    <property type="entry name" value="HRDC_dom_sf"/>
</dbReference>
<dbReference type="GO" id="GO:0071038">
    <property type="term" value="P:TRAMP-dependent tRNA surveillance pathway"/>
    <property type="evidence" value="ECO:0007669"/>
    <property type="project" value="TreeGrafter"/>
</dbReference>
<dbReference type="GO" id="GO:0071044">
    <property type="term" value="P:histone mRNA catabolic process"/>
    <property type="evidence" value="ECO:0007669"/>
    <property type="project" value="TreeGrafter"/>
</dbReference>
<dbReference type="GO" id="GO:0071035">
    <property type="term" value="P:nuclear polyadenylation-dependent rRNA catabolic process"/>
    <property type="evidence" value="ECO:0007669"/>
    <property type="project" value="TreeGrafter"/>
</dbReference>
<keyword evidence="4" id="KW-0378">Hydrolase</keyword>
<evidence type="ECO:0000313" key="11">
    <source>
        <dbReference type="EMBL" id="SCW01499.1"/>
    </source>
</evidence>
<dbReference type="OMA" id="TMDIIWL"/>
<dbReference type="SMART" id="SM00341">
    <property type="entry name" value="HRDC"/>
    <property type="match status" value="1"/>
</dbReference>
<evidence type="ECO:0000313" key="12">
    <source>
        <dbReference type="Proteomes" id="UP000190831"/>
    </source>
</evidence>
<dbReference type="GO" id="GO:0000176">
    <property type="term" value="C:nuclear exosome (RNase complex)"/>
    <property type="evidence" value="ECO:0007669"/>
    <property type="project" value="InterPro"/>
</dbReference>
<dbReference type="GO" id="GO:0000166">
    <property type="term" value="F:nucleotide binding"/>
    <property type="evidence" value="ECO:0007669"/>
    <property type="project" value="InterPro"/>
</dbReference>
<keyword evidence="2" id="KW-0698">rRNA processing</keyword>
<evidence type="ECO:0000256" key="8">
    <source>
        <dbReference type="ARBA" id="ARBA00043957"/>
    </source>
</evidence>
<dbReference type="GO" id="GO:0071036">
    <property type="term" value="P:nuclear polyadenylation-dependent snoRNA catabolic process"/>
    <property type="evidence" value="ECO:0007669"/>
    <property type="project" value="TreeGrafter"/>
</dbReference>
<dbReference type="STRING" id="4955.A0A1G4MCF3"/>
<dbReference type="Pfam" id="PF08066">
    <property type="entry name" value="PMC2NT"/>
    <property type="match status" value="1"/>
</dbReference>
<evidence type="ECO:0000256" key="1">
    <source>
        <dbReference type="ARBA" id="ARBA00004123"/>
    </source>
</evidence>
<dbReference type="OrthoDB" id="2250022at2759"/>
<comment type="subcellular location">
    <subcellularLocation>
        <location evidence="1">Nucleus</location>
    </subcellularLocation>
</comment>
<keyword evidence="3" id="KW-0540">Nuclease</keyword>
<feature type="domain" description="HRDC" evidence="10">
    <location>
        <begin position="435"/>
        <end position="515"/>
    </location>
</feature>
<reference evidence="12" key="1">
    <citation type="submission" date="2016-03" db="EMBL/GenBank/DDBJ databases">
        <authorList>
            <person name="Devillers H."/>
        </authorList>
    </citation>
    <scope>NUCLEOTIDE SEQUENCE [LARGE SCALE GENOMIC DNA]</scope>
</reference>
<feature type="region of interest" description="Disordered" evidence="9">
    <location>
        <begin position="619"/>
        <end position="732"/>
    </location>
</feature>
<organism evidence="11 12">
    <name type="scientific">Lachancea fermentati</name>
    <name type="common">Zygosaccharomyces fermentati</name>
    <dbReference type="NCBI Taxonomy" id="4955"/>
    <lineage>
        <taxon>Eukaryota</taxon>
        <taxon>Fungi</taxon>
        <taxon>Dikarya</taxon>
        <taxon>Ascomycota</taxon>
        <taxon>Saccharomycotina</taxon>
        <taxon>Saccharomycetes</taxon>
        <taxon>Saccharomycetales</taxon>
        <taxon>Saccharomycetaceae</taxon>
        <taxon>Lachancea</taxon>
    </lineage>
</organism>
<dbReference type="Pfam" id="PF00570">
    <property type="entry name" value="HRDC"/>
    <property type="match status" value="1"/>
</dbReference>
<dbReference type="InterPro" id="IPR036397">
    <property type="entry name" value="RNaseH_sf"/>
</dbReference>
<protein>
    <submittedName>
        <fullName evidence="11">LAFE_0E01002g1_1</fullName>
    </submittedName>
</protein>
<dbReference type="EMBL" id="LT598488">
    <property type="protein sequence ID" value="SCW01499.1"/>
    <property type="molecule type" value="Genomic_DNA"/>
</dbReference>
<keyword evidence="12" id="KW-1185">Reference proteome</keyword>
<dbReference type="GO" id="GO:0000175">
    <property type="term" value="F:3'-5'-RNA exonuclease activity"/>
    <property type="evidence" value="ECO:0007669"/>
    <property type="project" value="InterPro"/>
</dbReference>
<keyword evidence="5" id="KW-0271">Exosome</keyword>
<dbReference type="Pfam" id="PF01612">
    <property type="entry name" value="DNA_pol_A_exo1"/>
    <property type="match status" value="1"/>
</dbReference>
<dbReference type="InterPro" id="IPR010997">
    <property type="entry name" value="HRDC-like_sf"/>
</dbReference>
<dbReference type="GO" id="GO:0003727">
    <property type="term" value="F:single-stranded RNA binding"/>
    <property type="evidence" value="ECO:0007669"/>
    <property type="project" value="TreeGrafter"/>
</dbReference>
<dbReference type="PANTHER" id="PTHR12124:SF47">
    <property type="entry name" value="EXOSOME COMPONENT 10"/>
    <property type="match status" value="1"/>
</dbReference>
<keyword evidence="7" id="KW-0539">Nucleus</keyword>
<dbReference type="GO" id="GO:0071051">
    <property type="term" value="P:poly(A)-dependent snoRNA 3'-end processing"/>
    <property type="evidence" value="ECO:0007669"/>
    <property type="project" value="TreeGrafter"/>
</dbReference>
<proteinExistence type="inferred from homology"/>
<dbReference type="GO" id="GO:0071039">
    <property type="term" value="P:nuclear polyadenylation-dependent CUT catabolic process"/>
    <property type="evidence" value="ECO:0007669"/>
    <property type="project" value="TreeGrafter"/>
</dbReference>
<dbReference type="Proteomes" id="UP000190831">
    <property type="component" value="Chromosome E"/>
</dbReference>
<dbReference type="CDD" id="cd06147">
    <property type="entry name" value="Rrp6p_like_exo"/>
    <property type="match status" value="1"/>
</dbReference>
<dbReference type="AlphaFoldDB" id="A0A1G4MCF3"/>
<dbReference type="GO" id="GO:0071040">
    <property type="term" value="P:nuclear polyadenylation-dependent antisense transcript catabolic process"/>
    <property type="evidence" value="ECO:0007669"/>
    <property type="project" value="TreeGrafter"/>
</dbReference>
<dbReference type="PROSITE" id="PS50967">
    <property type="entry name" value="HRDC"/>
    <property type="match status" value="1"/>
</dbReference>
<accession>A0A1G4MCF3</accession>
<dbReference type="PANTHER" id="PTHR12124">
    <property type="entry name" value="POLYMYOSITIS/SCLERODERMA AUTOANTIGEN-RELATED"/>
    <property type="match status" value="1"/>
</dbReference>
<dbReference type="InterPro" id="IPR049559">
    <property type="entry name" value="Rrp6p-like_exo"/>
</dbReference>
<name>A0A1G4MCF3_LACFM</name>
<dbReference type="InterPro" id="IPR012588">
    <property type="entry name" value="Exosome-assoc_fac_Rrp6_N"/>
</dbReference>
<evidence type="ECO:0000256" key="3">
    <source>
        <dbReference type="ARBA" id="ARBA00022722"/>
    </source>
</evidence>
<dbReference type="SMART" id="SM00474">
    <property type="entry name" value="35EXOc"/>
    <property type="match status" value="1"/>
</dbReference>
<dbReference type="FunFam" id="3.30.420.10:FF:000059">
    <property type="entry name" value="Exosome complex exonuclease Rrp6"/>
    <property type="match status" value="1"/>
</dbReference>